<feature type="domain" description="Disease resistance protein winged helix" evidence="10">
    <location>
        <begin position="405"/>
        <end position="472"/>
    </location>
</feature>
<evidence type="ECO:0000256" key="5">
    <source>
        <dbReference type="ARBA" id="ARBA00022821"/>
    </source>
</evidence>
<comment type="similarity">
    <text evidence="1">Belongs to the disease resistance NB-LRR family.</text>
</comment>
<dbReference type="InterPro" id="IPR058922">
    <property type="entry name" value="WHD_DRP"/>
</dbReference>
<organism evidence="12 13">
    <name type="scientific">Gossypium tomentosum</name>
    <name type="common">Hawaiian cotton</name>
    <name type="synonym">Gossypium sandvicense</name>
    <dbReference type="NCBI Taxonomy" id="34277"/>
    <lineage>
        <taxon>Eukaryota</taxon>
        <taxon>Viridiplantae</taxon>
        <taxon>Streptophyta</taxon>
        <taxon>Embryophyta</taxon>
        <taxon>Tracheophyta</taxon>
        <taxon>Spermatophyta</taxon>
        <taxon>Magnoliopsida</taxon>
        <taxon>eudicotyledons</taxon>
        <taxon>Gunneridae</taxon>
        <taxon>Pentapetalae</taxon>
        <taxon>rosids</taxon>
        <taxon>malvids</taxon>
        <taxon>Malvales</taxon>
        <taxon>Malvaceae</taxon>
        <taxon>Malvoideae</taxon>
        <taxon>Gossypium</taxon>
    </lineage>
</organism>
<keyword evidence="13" id="KW-1185">Reference proteome</keyword>
<feature type="domain" description="Disease resistance protein At4g27190-like leucine-rich repeats" evidence="9">
    <location>
        <begin position="707"/>
        <end position="810"/>
    </location>
</feature>
<dbReference type="InterPro" id="IPR057135">
    <property type="entry name" value="At4g27190-like_LRR"/>
</dbReference>
<keyword evidence="7" id="KW-0175">Coiled coil</keyword>
<evidence type="ECO:0000259" key="10">
    <source>
        <dbReference type="Pfam" id="PF23559"/>
    </source>
</evidence>
<evidence type="ECO:0000313" key="13">
    <source>
        <dbReference type="Proteomes" id="UP000322667"/>
    </source>
</evidence>
<dbReference type="InterPro" id="IPR002182">
    <property type="entry name" value="NB-ARC"/>
</dbReference>
<gene>
    <name evidence="12" type="ORF">ES332_D01G021400v1</name>
</gene>
<evidence type="ECO:0000256" key="7">
    <source>
        <dbReference type="SAM" id="Coils"/>
    </source>
</evidence>
<keyword evidence="6" id="KW-0067">ATP-binding</keyword>
<dbReference type="Gene3D" id="1.10.10.10">
    <property type="entry name" value="Winged helix-like DNA-binding domain superfamily/Winged helix DNA-binding domain"/>
    <property type="match status" value="1"/>
</dbReference>
<dbReference type="PRINTS" id="PR00364">
    <property type="entry name" value="DISEASERSIST"/>
</dbReference>
<dbReference type="Gene3D" id="3.80.10.10">
    <property type="entry name" value="Ribonuclease Inhibitor"/>
    <property type="match status" value="2"/>
</dbReference>
<dbReference type="InterPro" id="IPR050905">
    <property type="entry name" value="Plant_NBS-LRR"/>
</dbReference>
<dbReference type="Gene3D" id="3.40.50.300">
    <property type="entry name" value="P-loop containing nucleotide triphosphate hydrolases"/>
    <property type="match status" value="1"/>
</dbReference>
<proteinExistence type="inferred from homology"/>
<dbReference type="FunFam" id="1.10.10.10:FF:000322">
    <property type="entry name" value="Probable disease resistance protein At1g63360"/>
    <property type="match status" value="1"/>
</dbReference>
<evidence type="ECO:0000256" key="1">
    <source>
        <dbReference type="ARBA" id="ARBA00008894"/>
    </source>
</evidence>
<feature type="domain" description="Disease resistance R13L4/SHOC-2-like LRR" evidence="11">
    <location>
        <begin position="540"/>
        <end position="656"/>
    </location>
</feature>
<evidence type="ECO:0000256" key="4">
    <source>
        <dbReference type="ARBA" id="ARBA00022741"/>
    </source>
</evidence>
<dbReference type="FunFam" id="3.40.50.300:FF:001091">
    <property type="entry name" value="Probable disease resistance protein At1g61300"/>
    <property type="match status" value="1"/>
</dbReference>
<dbReference type="Pfam" id="PF23559">
    <property type="entry name" value="WHD_DRP"/>
    <property type="match status" value="1"/>
</dbReference>
<feature type="coiled-coil region" evidence="7">
    <location>
        <begin position="29"/>
        <end position="56"/>
    </location>
</feature>
<dbReference type="Pfam" id="PF23598">
    <property type="entry name" value="LRR_14"/>
    <property type="match status" value="1"/>
</dbReference>
<dbReference type="GO" id="GO:0043531">
    <property type="term" value="F:ADP binding"/>
    <property type="evidence" value="ECO:0007669"/>
    <property type="project" value="InterPro"/>
</dbReference>
<dbReference type="PANTHER" id="PTHR33463">
    <property type="entry name" value="NB-ARC DOMAIN-CONTAINING PROTEIN-RELATED"/>
    <property type="match status" value="1"/>
</dbReference>
<dbReference type="SUPFAM" id="SSF52540">
    <property type="entry name" value="P-loop containing nucleoside triphosphate hydrolases"/>
    <property type="match status" value="1"/>
</dbReference>
<protein>
    <recommendedName>
        <fullName evidence="14">NB-ARC domain-containing protein</fullName>
    </recommendedName>
</protein>
<name>A0A5D2M420_GOSTO</name>
<dbReference type="AlphaFoldDB" id="A0A5D2M420"/>
<dbReference type="SUPFAM" id="SSF52058">
    <property type="entry name" value="L domain-like"/>
    <property type="match status" value="1"/>
</dbReference>
<dbReference type="FunFam" id="1.10.8.430:FF:000003">
    <property type="entry name" value="Probable disease resistance protein At5g66910"/>
    <property type="match status" value="1"/>
</dbReference>
<dbReference type="Gene3D" id="1.10.8.430">
    <property type="entry name" value="Helical domain of apoptotic protease-activating factors"/>
    <property type="match status" value="1"/>
</dbReference>
<reference evidence="12 13" key="1">
    <citation type="submission" date="2019-07" db="EMBL/GenBank/DDBJ databases">
        <title>WGS assembly of Gossypium tomentosum.</title>
        <authorList>
            <person name="Chen Z.J."/>
            <person name="Sreedasyam A."/>
            <person name="Ando A."/>
            <person name="Song Q."/>
            <person name="De L."/>
            <person name="Hulse-Kemp A."/>
            <person name="Ding M."/>
            <person name="Ye W."/>
            <person name="Kirkbride R."/>
            <person name="Jenkins J."/>
            <person name="Plott C."/>
            <person name="Lovell J."/>
            <person name="Lin Y.-M."/>
            <person name="Vaughn R."/>
            <person name="Liu B."/>
            <person name="Li W."/>
            <person name="Simpson S."/>
            <person name="Scheffler B."/>
            <person name="Saski C."/>
            <person name="Grover C."/>
            <person name="Hu G."/>
            <person name="Conover J."/>
            <person name="Carlson J."/>
            <person name="Shu S."/>
            <person name="Boston L."/>
            <person name="Williams M."/>
            <person name="Peterson D."/>
            <person name="Mcgee K."/>
            <person name="Jones D."/>
            <person name="Wendel J."/>
            <person name="Stelly D."/>
            <person name="Grimwood J."/>
            <person name="Schmutz J."/>
        </authorList>
    </citation>
    <scope>NUCLEOTIDE SEQUENCE [LARGE SCALE GENOMIC DNA]</scope>
    <source>
        <strain evidence="12">7179.01</strain>
    </source>
</reference>
<dbReference type="InterPro" id="IPR027417">
    <property type="entry name" value="P-loop_NTPase"/>
</dbReference>
<keyword evidence="3" id="KW-0677">Repeat</keyword>
<dbReference type="GO" id="GO:0005524">
    <property type="term" value="F:ATP binding"/>
    <property type="evidence" value="ECO:0007669"/>
    <property type="project" value="UniProtKB-KW"/>
</dbReference>
<evidence type="ECO:0000313" key="12">
    <source>
        <dbReference type="EMBL" id="TYH86131.1"/>
    </source>
</evidence>
<dbReference type="Pfam" id="PF00931">
    <property type="entry name" value="NB-ARC"/>
    <property type="match status" value="1"/>
</dbReference>
<evidence type="ECO:0000259" key="11">
    <source>
        <dbReference type="Pfam" id="PF23598"/>
    </source>
</evidence>
<evidence type="ECO:0000259" key="8">
    <source>
        <dbReference type="Pfam" id="PF00931"/>
    </source>
</evidence>
<evidence type="ECO:0000256" key="6">
    <source>
        <dbReference type="ARBA" id="ARBA00022840"/>
    </source>
</evidence>
<evidence type="ECO:0000256" key="2">
    <source>
        <dbReference type="ARBA" id="ARBA00022614"/>
    </source>
</evidence>
<dbReference type="InterPro" id="IPR042197">
    <property type="entry name" value="Apaf_helical"/>
</dbReference>
<keyword evidence="2" id="KW-0433">Leucine-rich repeat</keyword>
<evidence type="ECO:0008006" key="14">
    <source>
        <dbReference type="Google" id="ProtNLM"/>
    </source>
</evidence>
<dbReference type="PANTHER" id="PTHR33463:SF220">
    <property type="entry name" value="NB-ARC DOMAIN-CONTAINING PROTEIN"/>
    <property type="match status" value="1"/>
</dbReference>
<dbReference type="EMBL" id="CM017623">
    <property type="protein sequence ID" value="TYH86131.1"/>
    <property type="molecule type" value="Genomic_DNA"/>
</dbReference>
<keyword evidence="4" id="KW-0547">Nucleotide-binding</keyword>
<dbReference type="Proteomes" id="UP000322667">
    <property type="component" value="Chromosome D01"/>
</dbReference>
<keyword evidence="5" id="KW-0611">Plant defense</keyword>
<dbReference type="GO" id="GO:0006952">
    <property type="term" value="P:defense response"/>
    <property type="evidence" value="ECO:0007669"/>
    <property type="project" value="UniProtKB-KW"/>
</dbReference>
<accession>A0A5D2M420</accession>
<dbReference type="Pfam" id="PF23247">
    <property type="entry name" value="LRR_RPS2"/>
    <property type="match status" value="1"/>
</dbReference>
<evidence type="ECO:0000259" key="9">
    <source>
        <dbReference type="Pfam" id="PF23247"/>
    </source>
</evidence>
<dbReference type="InterPro" id="IPR036388">
    <property type="entry name" value="WH-like_DNA-bd_sf"/>
</dbReference>
<dbReference type="InterPro" id="IPR055414">
    <property type="entry name" value="LRR_R13L4/SHOC2-like"/>
</dbReference>
<sequence length="852" mass="97568">MGNNFSISLSLDTIITRCWDCAAGQASYICNLEDNLHALQAEVAKLKELRGDLMSRVRISEDEQQHKRLNQVEGWLQRADDVQVEKLCMGGCCSRHPRSTHKFGKQMATILQEVKHLKENGDFRDVACKPPLPSATKRPSEPTVGLESYVNQVWSSLQKEQVGVIGIYGLGGVGKATLLNQINNKFHDSTHDYHVIWAVASQDWLIEKVQDQIAKRIGLSNEGWESKSRDEKAGDIFNVLCRKKFALLLDDIWERFDLTGAGVSLPTQQNGSEVIFTTRSRDVCCQMQPSMASNIKVECLPPGKALKRFEEKVGSETLQMHPDIRKLAKAVVEECAGLPLALITIGRAMASKKTPPEWEYAIEVLRQSAASVFPGVGKEMYPKLKFSYDSLTSERVKFCFLYCSLYPEDHPIQIDELIHCWIREGFMDEHTDLSTARNQGRFFIGSLIEACLLEKVRFSDRVRMHDVVRDMALWIVGEFEKEKFLVKSGVQLKELPEAEKWEEITRMSLMDNQIENLTEILECPNLQNDLKVFMDDFFNSMPMLRVLDLSDNTNLEELPVGIAKLVSLEHLNLSFTKIRKLPVELKALEKLKYLNLEWTGDLEMIPQQLISSFSKLQVLKMMRCGYGCSLLLEEMEHLKYLNVLTLAFRSASELEKASRFNNLLDFRDSRSLNILALANLQNLYSIKCTNCMDLKEVKIESKIVEGARYFHSFRYVGLTYCKQMRDVSWVIFAPHLEKLLIRGCNSLEEIISEEKLDEVTESKANTNLFSRLEELDLCRLPKMKTIYYHALPFPQLKKISIVKCPMLKKLPLNSNSAKGQRLIIKGEKGWWKDVEWEDESTRTAFLPSFQPQ</sequence>
<feature type="domain" description="NB-ARC" evidence="8">
    <location>
        <begin position="147"/>
        <end position="318"/>
    </location>
</feature>
<evidence type="ECO:0000256" key="3">
    <source>
        <dbReference type="ARBA" id="ARBA00022737"/>
    </source>
</evidence>
<dbReference type="InterPro" id="IPR032675">
    <property type="entry name" value="LRR_dom_sf"/>
</dbReference>